<dbReference type="InterPro" id="IPR017709">
    <property type="entry name" value="Alt_ATP_synth_F1_gsu"/>
</dbReference>
<gene>
    <name evidence="10" type="ORF">H8E80_01110</name>
</gene>
<dbReference type="GO" id="GO:0045259">
    <property type="term" value="C:proton-transporting ATP synthase complex"/>
    <property type="evidence" value="ECO:0007669"/>
    <property type="project" value="UniProtKB-KW"/>
</dbReference>
<name>A0A8J6N4R8_9BACT</name>
<dbReference type="NCBIfam" id="TIGR03323">
    <property type="entry name" value="alt_F1F0_F1_gam"/>
    <property type="match status" value="1"/>
</dbReference>
<protein>
    <submittedName>
        <fullName evidence="10">F0F1 ATP synthase subunit gamma</fullName>
    </submittedName>
</protein>
<dbReference type="SUPFAM" id="SSF52943">
    <property type="entry name" value="ATP synthase (F1-ATPase), gamma subunit"/>
    <property type="match status" value="1"/>
</dbReference>
<dbReference type="CDD" id="cd12151">
    <property type="entry name" value="F1-ATPase_gamma"/>
    <property type="match status" value="1"/>
</dbReference>
<evidence type="ECO:0000313" key="11">
    <source>
        <dbReference type="Proteomes" id="UP000603545"/>
    </source>
</evidence>
<dbReference type="PANTHER" id="PTHR11693:SF22">
    <property type="entry name" value="ATP SYNTHASE SUBUNIT GAMMA, MITOCHONDRIAL"/>
    <property type="match status" value="1"/>
</dbReference>
<sequence length="289" mass="32875">MIELLKRKIKSAEDLMSVVKTMKVFAAVSIQQYEKAVDCLGEYNRSVEFGLQAVLKHIPGEIPILKPVLKQRLGAIVFGSDQGMVGQFNEVIAHYAAEQINTLKVRQENRTVIAVGLRAMSRLEEAGQPVEDCLSLPGSITAITPVVRDIVLKMEAWRFERKIDQIVIFYNKTVGASYKPNRLQLLPVDHKWFQELKSRPWPSRSLPLFSTDWNRLFSSLIRQHLFVSVFQAFAESMCSENAGRLAAMQAAEKNIEERLDELNFQFHQERHTSITEELLDIVAGFEALT</sequence>
<keyword evidence="9" id="KW-0066">ATP synthesis</keyword>
<dbReference type="GO" id="GO:0046933">
    <property type="term" value="F:proton-transporting ATP synthase activity, rotational mechanism"/>
    <property type="evidence" value="ECO:0007669"/>
    <property type="project" value="InterPro"/>
</dbReference>
<evidence type="ECO:0000256" key="3">
    <source>
        <dbReference type="ARBA" id="ARBA00007681"/>
    </source>
</evidence>
<keyword evidence="6" id="KW-0406">Ion transport</keyword>
<accession>A0A8J6N4R8</accession>
<dbReference type="Proteomes" id="UP000603545">
    <property type="component" value="Unassembled WGS sequence"/>
</dbReference>
<evidence type="ECO:0000256" key="2">
    <source>
        <dbReference type="ARBA" id="ARBA00004170"/>
    </source>
</evidence>
<dbReference type="Gene3D" id="1.10.287.80">
    <property type="entry name" value="ATP synthase, gamma subunit, helix hairpin domain"/>
    <property type="match status" value="1"/>
</dbReference>
<keyword evidence="4" id="KW-0813">Transport</keyword>
<dbReference type="EMBL" id="JACNLL010000016">
    <property type="protein sequence ID" value="MBC8198636.1"/>
    <property type="molecule type" value="Genomic_DNA"/>
</dbReference>
<comment type="caution">
    <text evidence="10">The sequence shown here is derived from an EMBL/GenBank/DDBJ whole genome shotgun (WGS) entry which is preliminary data.</text>
</comment>
<dbReference type="Gene3D" id="3.40.1380.10">
    <property type="match status" value="1"/>
</dbReference>
<keyword evidence="5" id="KW-0375">Hydrogen ion transport</keyword>
<comment type="similarity">
    <text evidence="3">Belongs to the ATPase gamma chain family.</text>
</comment>
<evidence type="ECO:0000256" key="5">
    <source>
        <dbReference type="ARBA" id="ARBA00022781"/>
    </source>
</evidence>
<dbReference type="InterPro" id="IPR035968">
    <property type="entry name" value="ATP_synth_F1_ATPase_gsu"/>
</dbReference>
<comment type="function">
    <text evidence="1">Produces ATP from ADP in the presence of a proton gradient across the membrane. The gamma chain is believed to be important in regulating ATPase activity and the flow of protons through the CF(0) complex.</text>
</comment>
<dbReference type="Pfam" id="PF00231">
    <property type="entry name" value="ATP-synt"/>
    <property type="match status" value="1"/>
</dbReference>
<evidence type="ECO:0000256" key="1">
    <source>
        <dbReference type="ARBA" id="ARBA00003456"/>
    </source>
</evidence>
<dbReference type="AlphaFoldDB" id="A0A8J6N4R8"/>
<evidence type="ECO:0000256" key="4">
    <source>
        <dbReference type="ARBA" id="ARBA00022448"/>
    </source>
</evidence>
<dbReference type="InterPro" id="IPR000131">
    <property type="entry name" value="ATP_synth_F1_gsu"/>
</dbReference>
<comment type="subcellular location">
    <subcellularLocation>
        <location evidence="2">Membrane</location>
        <topology evidence="2">Peripheral membrane protein</topology>
    </subcellularLocation>
</comment>
<reference evidence="10 11" key="1">
    <citation type="submission" date="2020-08" db="EMBL/GenBank/DDBJ databases">
        <title>Bridging the membrane lipid divide: bacteria of the FCB group superphylum have the potential to synthesize archaeal ether lipids.</title>
        <authorList>
            <person name="Villanueva L."/>
            <person name="Von Meijenfeldt F.A.B."/>
            <person name="Westbye A.B."/>
            <person name="Yadav S."/>
            <person name="Hopmans E.C."/>
            <person name="Dutilh B.E."/>
            <person name="Sinninghe Damste J.S."/>
        </authorList>
    </citation>
    <scope>NUCLEOTIDE SEQUENCE [LARGE SCALE GENOMIC DNA]</scope>
    <source>
        <strain evidence="10">NIOZ-UU82</strain>
    </source>
</reference>
<organism evidence="10 11">
    <name type="scientific">Candidatus Desulfaltia bathyphila</name>
    <dbReference type="NCBI Taxonomy" id="2841697"/>
    <lineage>
        <taxon>Bacteria</taxon>
        <taxon>Pseudomonadati</taxon>
        <taxon>Thermodesulfobacteriota</taxon>
        <taxon>Desulfobacteria</taxon>
        <taxon>Desulfobacterales</taxon>
        <taxon>Desulfobacterales incertae sedis</taxon>
        <taxon>Candidatus Desulfaltia</taxon>
    </lineage>
</organism>
<evidence type="ECO:0000256" key="9">
    <source>
        <dbReference type="ARBA" id="ARBA00023310"/>
    </source>
</evidence>
<dbReference type="PRINTS" id="PR00126">
    <property type="entry name" value="ATPASEGAMMA"/>
</dbReference>
<proteinExistence type="inferred from homology"/>
<dbReference type="PANTHER" id="PTHR11693">
    <property type="entry name" value="ATP SYNTHASE GAMMA CHAIN"/>
    <property type="match status" value="1"/>
</dbReference>
<keyword evidence="7" id="KW-0472">Membrane</keyword>
<evidence type="ECO:0000313" key="10">
    <source>
        <dbReference type="EMBL" id="MBC8198636.1"/>
    </source>
</evidence>
<evidence type="ECO:0000256" key="6">
    <source>
        <dbReference type="ARBA" id="ARBA00023065"/>
    </source>
</evidence>
<evidence type="ECO:0000256" key="8">
    <source>
        <dbReference type="ARBA" id="ARBA00023196"/>
    </source>
</evidence>
<keyword evidence="8" id="KW-0139">CF(1)</keyword>
<evidence type="ECO:0000256" key="7">
    <source>
        <dbReference type="ARBA" id="ARBA00023136"/>
    </source>
</evidence>